<gene>
    <name evidence="16" type="primary">ftsH</name>
    <name evidence="19" type="ordered locus">P9211_09061</name>
</gene>
<keyword evidence="5 16" id="KW-0812">Transmembrane</keyword>
<dbReference type="PROSITE" id="PS00674">
    <property type="entry name" value="AAA"/>
    <property type="match status" value="1"/>
</dbReference>
<evidence type="ECO:0000256" key="12">
    <source>
        <dbReference type="ARBA" id="ARBA00023049"/>
    </source>
</evidence>
<keyword evidence="10 16" id="KW-0067">ATP-binding</keyword>
<evidence type="ECO:0000256" key="10">
    <source>
        <dbReference type="ARBA" id="ARBA00022840"/>
    </source>
</evidence>
<dbReference type="SUPFAM" id="SSF52540">
    <property type="entry name" value="P-loop containing nucleoside triphosphate hydrolases"/>
    <property type="match status" value="1"/>
</dbReference>
<evidence type="ECO:0000259" key="18">
    <source>
        <dbReference type="SMART" id="SM00382"/>
    </source>
</evidence>
<dbReference type="Pfam" id="PF00004">
    <property type="entry name" value="AAA"/>
    <property type="match status" value="1"/>
</dbReference>
<keyword evidence="11 16" id="KW-1133">Transmembrane helix</keyword>
<evidence type="ECO:0000256" key="11">
    <source>
        <dbReference type="ARBA" id="ARBA00022989"/>
    </source>
</evidence>
<keyword evidence="14 16" id="KW-0472">Membrane</keyword>
<comment type="caution">
    <text evidence="16">Lacks conserved residue(s) required for the propagation of feature annotation.</text>
</comment>
<dbReference type="GO" id="GO:0004222">
    <property type="term" value="F:metalloendopeptidase activity"/>
    <property type="evidence" value="ECO:0007669"/>
    <property type="project" value="InterPro"/>
</dbReference>
<dbReference type="GO" id="GO:0031676">
    <property type="term" value="C:plasma membrane-derived thylakoid membrane"/>
    <property type="evidence" value="ECO:0007669"/>
    <property type="project" value="UniProtKB-SubCell"/>
</dbReference>
<dbReference type="InterPro" id="IPR037219">
    <property type="entry name" value="Peptidase_M41-like"/>
</dbReference>
<keyword evidence="19" id="KW-0131">Cell cycle</keyword>
<keyword evidence="9 16" id="KW-0862">Zinc</keyword>
<dbReference type="InterPro" id="IPR003960">
    <property type="entry name" value="ATPase_AAA_CS"/>
</dbReference>
<evidence type="ECO:0000256" key="15">
    <source>
        <dbReference type="ARBA" id="ARBA00061570"/>
    </source>
</evidence>
<dbReference type="FunFam" id="1.10.8.60:FF:000001">
    <property type="entry name" value="ATP-dependent zinc metalloprotease FtsH"/>
    <property type="match status" value="1"/>
</dbReference>
<dbReference type="EMBL" id="CP000878">
    <property type="protein sequence ID" value="ABX08837.1"/>
    <property type="molecule type" value="Genomic_DNA"/>
</dbReference>
<dbReference type="Gene3D" id="3.40.50.300">
    <property type="entry name" value="P-loop containing nucleotide triphosphate hydrolases"/>
    <property type="match status" value="1"/>
</dbReference>
<dbReference type="SMART" id="SM00382">
    <property type="entry name" value="AAA"/>
    <property type="match status" value="1"/>
</dbReference>
<comment type="subunit">
    <text evidence="16">Homohexamer.</text>
</comment>
<dbReference type="PANTHER" id="PTHR23076:SF139">
    <property type="entry name" value="ATP-DEPENDENT ZINC METALLOPROTEASE FTSH 2, CHLOROPLASTIC"/>
    <property type="match status" value="1"/>
</dbReference>
<feature type="domain" description="AAA+ ATPase" evidence="18">
    <location>
        <begin position="155"/>
        <end position="294"/>
    </location>
</feature>
<keyword evidence="7 16" id="KW-0547">Nucleotide-binding</keyword>
<evidence type="ECO:0000256" key="2">
    <source>
        <dbReference type="ARBA" id="ARBA00004370"/>
    </source>
</evidence>
<evidence type="ECO:0000256" key="13">
    <source>
        <dbReference type="ARBA" id="ARBA00023078"/>
    </source>
</evidence>
<dbReference type="STRING" id="93059.P9211_09061"/>
<dbReference type="EC" id="3.4.24.-" evidence="16"/>
<evidence type="ECO:0000313" key="20">
    <source>
        <dbReference type="Proteomes" id="UP000000788"/>
    </source>
</evidence>
<keyword evidence="4 16" id="KW-0645">Protease</keyword>
<dbReference type="RefSeq" id="WP_012195459.1">
    <property type="nucleotide sequence ID" value="NC_009976.1"/>
</dbReference>
<keyword evidence="8 16" id="KW-0378">Hydrolase</keyword>
<dbReference type="InterPro" id="IPR003959">
    <property type="entry name" value="ATPase_AAA_core"/>
</dbReference>
<dbReference type="InterPro" id="IPR041569">
    <property type="entry name" value="AAA_lid_3"/>
</dbReference>
<dbReference type="CDD" id="cd19501">
    <property type="entry name" value="RecA-like_FtsH"/>
    <property type="match status" value="1"/>
</dbReference>
<dbReference type="Gene3D" id="1.20.58.760">
    <property type="entry name" value="Peptidase M41"/>
    <property type="match status" value="1"/>
</dbReference>
<accession>A9BAH5</accession>
<dbReference type="AlphaFoldDB" id="A9BAH5"/>
<sequence>MSSYSNLLKDISSGNIRSIIYVPARREVYVVFKDGSSSKVPVLPNDQKILRLAEESGTQLTVKDIRQEQAVASLFGNLTIVFLFIAALLFILKRTAGIANKTLGFVNSKDPIDDAEGPTTKFDDVAGISEALEDIKEIVTFLKSPQVFSKMGAKIPKGFLLIGPPGTGKTLLARAIAGEANVPFFSISASEFVELFVGVGASRVRQLFKKALEKSPSIIFIDEIDAIGRKRGSGIGGGNDEREQTLNQLLTEIDGFAENSGVIVIAATNRPDVLDNALIRPGRFDRKIEIGLPDRKGRLEILSVHARTKPLSEDVSLNAIALNTSGFSGADLSNLLNESAIIAARSNKTKISNIELNQALDKLTMGLIRNPLTNSSNKRIIAYNEVGKALVSFLIPTSEKLDKVSILPRSSKLGGYTRFTPDEELLDSGLITKRYLLSRLIRTLAGRAAEILVFGNQEITQVSINEISAATDLAREMITKYGFSKLGPVCLEMNQEEVFIGRSLISPSSSIAQKTITAIDQEVILLSKYCLEKAINLLKPFINEMDLMVNVLLEEETVSIERFTEVTGIEPQINSEI</sequence>
<evidence type="ECO:0000256" key="16">
    <source>
        <dbReference type="HAMAP-Rule" id="MF_01458"/>
    </source>
</evidence>
<dbReference type="PANTHER" id="PTHR23076">
    <property type="entry name" value="METALLOPROTEASE M41 FTSH"/>
    <property type="match status" value="1"/>
</dbReference>
<feature type="binding site" evidence="16">
    <location>
        <begin position="163"/>
        <end position="170"/>
    </location>
    <ligand>
        <name>ATP</name>
        <dbReference type="ChEBI" id="CHEBI:30616"/>
    </ligand>
</feature>
<keyword evidence="13 16" id="KW-0793">Thylakoid</keyword>
<comment type="similarity">
    <text evidence="3 16">In the C-terminal section; belongs to the peptidase M41 family.</text>
</comment>
<dbReference type="OrthoDB" id="536524at2"/>
<dbReference type="GO" id="GO:0046872">
    <property type="term" value="F:metal ion binding"/>
    <property type="evidence" value="ECO:0007669"/>
    <property type="project" value="UniProtKB-KW"/>
</dbReference>
<dbReference type="GO" id="GO:0030163">
    <property type="term" value="P:protein catabolic process"/>
    <property type="evidence" value="ECO:0007669"/>
    <property type="project" value="UniProtKB-UniRule"/>
</dbReference>
<comment type="function">
    <text evidence="16">Acts as a processive, ATP-dependent zinc metallopeptidase for both cytoplasmic and membrane proteins. Plays a role in the quality control of integral membrane proteins.</text>
</comment>
<evidence type="ECO:0000256" key="14">
    <source>
        <dbReference type="ARBA" id="ARBA00023136"/>
    </source>
</evidence>
<comment type="cofactor">
    <cofactor evidence="1">
        <name>Zn(2+)</name>
        <dbReference type="ChEBI" id="CHEBI:29105"/>
    </cofactor>
</comment>
<protein>
    <recommendedName>
        <fullName evidence="16">ATP-dependent zinc metalloprotease FtsH</fullName>
        <ecNumber evidence="16">3.4.24.-</ecNumber>
    </recommendedName>
</protein>
<feature type="transmembrane region" description="Helical" evidence="16">
    <location>
        <begin position="70"/>
        <end position="92"/>
    </location>
</feature>
<dbReference type="InterPro" id="IPR005936">
    <property type="entry name" value="FtsH"/>
</dbReference>
<comment type="similarity">
    <text evidence="17">Belongs to the AAA ATPase family.</text>
</comment>
<feature type="active site" evidence="16">
    <location>
        <position position="385"/>
    </location>
</feature>
<keyword evidence="12 16" id="KW-0482">Metalloprotease</keyword>
<dbReference type="InterPro" id="IPR000642">
    <property type="entry name" value="Peptidase_M41"/>
</dbReference>
<dbReference type="Pfam" id="PF17862">
    <property type="entry name" value="AAA_lid_3"/>
    <property type="match status" value="1"/>
</dbReference>
<evidence type="ECO:0000313" key="19">
    <source>
        <dbReference type="EMBL" id="ABX08837.1"/>
    </source>
</evidence>
<name>A9BAH5_PROM4</name>
<evidence type="ECO:0000256" key="7">
    <source>
        <dbReference type="ARBA" id="ARBA00022741"/>
    </source>
</evidence>
<dbReference type="SUPFAM" id="SSF140990">
    <property type="entry name" value="FtsH protease domain-like"/>
    <property type="match status" value="1"/>
</dbReference>
<keyword evidence="20" id="KW-1185">Reference proteome</keyword>
<dbReference type="eggNOG" id="COG0465">
    <property type="taxonomic scope" value="Bacteria"/>
</dbReference>
<reference evidence="19 20" key="1">
    <citation type="journal article" date="2007" name="PLoS Genet.">
        <title>Patterns and implications of gene gain and loss in the evolution of Prochlorococcus.</title>
        <authorList>
            <person name="Kettler G.C."/>
            <person name="Martiny A.C."/>
            <person name="Huang K."/>
            <person name="Zucker J."/>
            <person name="Coleman M.L."/>
            <person name="Rodrigue S."/>
            <person name="Chen F."/>
            <person name="Lapidus A."/>
            <person name="Ferriera S."/>
            <person name="Johnson J."/>
            <person name="Steglich C."/>
            <person name="Church G.M."/>
            <person name="Richardson P."/>
            <person name="Chisholm S.W."/>
        </authorList>
    </citation>
    <scope>NUCLEOTIDE SEQUENCE [LARGE SCALE GENOMIC DNA]</scope>
    <source>
        <strain evidence="20">MIT 9211</strain>
    </source>
</reference>
<evidence type="ECO:0000256" key="3">
    <source>
        <dbReference type="ARBA" id="ARBA00010044"/>
    </source>
</evidence>
<comment type="similarity">
    <text evidence="15 16">In the central section; belongs to the AAA ATPase family.</text>
</comment>
<proteinExistence type="inferred from homology"/>
<dbReference type="Gene3D" id="1.10.8.60">
    <property type="match status" value="1"/>
</dbReference>
<dbReference type="FunFam" id="3.40.50.300:FF:000001">
    <property type="entry name" value="ATP-dependent zinc metalloprotease FtsH"/>
    <property type="match status" value="1"/>
</dbReference>
<dbReference type="Pfam" id="PF01434">
    <property type="entry name" value="Peptidase_M41"/>
    <property type="match status" value="1"/>
</dbReference>
<dbReference type="GO" id="GO:0051301">
    <property type="term" value="P:cell division"/>
    <property type="evidence" value="ECO:0007669"/>
    <property type="project" value="UniProtKB-KW"/>
</dbReference>
<evidence type="ECO:0000256" key="6">
    <source>
        <dbReference type="ARBA" id="ARBA00022723"/>
    </source>
</evidence>
<dbReference type="HOGENOM" id="CLU_000688_16_2_3"/>
<dbReference type="NCBIfam" id="TIGR01241">
    <property type="entry name" value="FtsH_fam"/>
    <property type="match status" value="1"/>
</dbReference>
<dbReference type="GO" id="GO:0004176">
    <property type="term" value="F:ATP-dependent peptidase activity"/>
    <property type="evidence" value="ECO:0007669"/>
    <property type="project" value="InterPro"/>
</dbReference>
<organism evidence="19 20">
    <name type="scientific">Prochlorococcus marinus (strain MIT 9211)</name>
    <dbReference type="NCBI Taxonomy" id="93059"/>
    <lineage>
        <taxon>Bacteria</taxon>
        <taxon>Bacillati</taxon>
        <taxon>Cyanobacteriota</taxon>
        <taxon>Cyanophyceae</taxon>
        <taxon>Synechococcales</taxon>
        <taxon>Prochlorococcaceae</taxon>
        <taxon>Prochlorococcus</taxon>
    </lineage>
</organism>
<dbReference type="GO" id="GO:0006508">
    <property type="term" value="P:proteolysis"/>
    <property type="evidence" value="ECO:0007669"/>
    <property type="project" value="UniProtKB-KW"/>
</dbReference>
<evidence type="ECO:0000256" key="1">
    <source>
        <dbReference type="ARBA" id="ARBA00001947"/>
    </source>
</evidence>
<evidence type="ECO:0000256" key="5">
    <source>
        <dbReference type="ARBA" id="ARBA00022692"/>
    </source>
</evidence>
<evidence type="ECO:0000256" key="9">
    <source>
        <dbReference type="ARBA" id="ARBA00022833"/>
    </source>
</evidence>
<dbReference type="InterPro" id="IPR027417">
    <property type="entry name" value="P-loop_NTPase"/>
</dbReference>
<dbReference type="Proteomes" id="UP000000788">
    <property type="component" value="Chromosome"/>
</dbReference>
<dbReference type="HAMAP" id="MF_01458">
    <property type="entry name" value="FtsH"/>
    <property type="match status" value="1"/>
</dbReference>
<dbReference type="GO" id="GO:0016887">
    <property type="term" value="F:ATP hydrolysis activity"/>
    <property type="evidence" value="ECO:0007669"/>
    <property type="project" value="UniProtKB-UniRule"/>
</dbReference>
<evidence type="ECO:0000256" key="4">
    <source>
        <dbReference type="ARBA" id="ARBA00022670"/>
    </source>
</evidence>
<evidence type="ECO:0000256" key="17">
    <source>
        <dbReference type="RuleBase" id="RU003651"/>
    </source>
</evidence>
<keyword evidence="6 16" id="KW-0479">Metal-binding</keyword>
<dbReference type="InterPro" id="IPR003593">
    <property type="entry name" value="AAA+_ATPase"/>
</dbReference>
<dbReference type="KEGG" id="pmj:P9211_09061"/>
<evidence type="ECO:0000256" key="8">
    <source>
        <dbReference type="ARBA" id="ARBA00022801"/>
    </source>
</evidence>
<keyword evidence="19" id="KW-0132">Cell division</keyword>
<comment type="subcellular location">
    <subcellularLocation>
        <location evidence="16">Cellular thylakoid membrane</location>
        <topology evidence="16">Multi-pass membrane protein</topology>
        <orientation evidence="16">Stromal side</orientation>
    </subcellularLocation>
    <subcellularLocation>
        <location evidence="2">Membrane</location>
    </subcellularLocation>
</comment>
<dbReference type="GO" id="GO:0005524">
    <property type="term" value="F:ATP binding"/>
    <property type="evidence" value="ECO:0007669"/>
    <property type="project" value="UniProtKB-UniRule"/>
</dbReference>